<dbReference type="EMBL" id="PKSM01000077">
    <property type="protein sequence ID" value="POW16918.1"/>
    <property type="molecule type" value="Genomic_DNA"/>
</dbReference>
<evidence type="ECO:0000313" key="1">
    <source>
        <dbReference type="EMBL" id="POW16918.1"/>
    </source>
</evidence>
<evidence type="ECO:0000313" key="2">
    <source>
        <dbReference type="Proteomes" id="UP000238274"/>
    </source>
</evidence>
<name>A0A2S4W578_9BASI</name>
<proteinExistence type="predicted"/>
<reference evidence="1 2" key="1">
    <citation type="submission" date="2017-12" db="EMBL/GenBank/DDBJ databases">
        <title>Gene loss provides genomic basis for host adaptation in cereal stripe rust fungi.</title>
        <authorList>
            <person name="Xia C."/>
        </authorList>
    </citation>
    <scope>NUCLEOTIDE SEQUENCE [LARGE SCALE GENOMIC DNA]</scope>
    <source>
        <strain evidence="1 2">93TX-2</strain>
    </source>
</reference>
<gene>
    <name evidence="1" type="ORF">PSHT_06561</name>
</gene>
<keyword evidence="2" id="KW-1185">Reference proteome</keyword>
<reference evidence="2" key="3">
    <citation type="journal article" date="2018" name="Mol. Plant Microbe Interact.">
        <title>Genome sequence resources for the wheat stripe rust pathogen (Puccinia striiformis f. sp. tritici) and the barley stripe rust pathogen (Puccinia striiformis f. sp. hordei).</title>
        <authorList>
            <person name="Xia C."/>
            <person name="Wang M."/>
            <person name="Yin C."/>
            <person name="Cornejo O.E."/>
            <person name="Hulbert S.H."/>
            <person name="Chen X."/>
        </authorList>
    </citation>
    <scope>NUCLEOTIDE SEQUENCE [LARGE SCALE GENOMIC DNA]</scope>
    <source>
        <strain evidence="2">93TX-2</strain>
    </source>
</reference>
<accession>A0A2S4W578</accession>
<dbReference type="VEuPathDB" id="FungiDB:PSHT_06561"/>
<comment type="caution">
    <text evidence="1">The sequence shown here is derived from an EMBL/GenBank/DDBJ whole genome shotgun (WGS) entry which is preliminary data.</text>
</comment>
<reference evidence="2" key="2">
    <citation type="journal article" date="2018" name="BMC Genomics">
        <title>Genomic insights into host adaptation between the wheat stripe rust pathogen (Puccinia striiformis f. sp. tritici) and the barley stripe rust pathogen (Puccinia striiformis f. sp. hordei).</title>
        <authorList>
            <person name="Xia C."/>
            <person name="Wang M."/>
            <person name="Yin C."/>
            <person name="Cornejo O.E."/>
            <person name="Hulbert S.H."/>
            <person name="Chen X."/>
        </authorList>
    </citation>
    <scope>NUCLEOTIDE SEQUENCE [LARGE SCALE GENOMIC DNA]</scope>
    <source>
        <strain evidence="2">93TX-2</strain>
    </source>
</reference>
<organism evidence="1 2">
    <name type="scientific">Puccinia striiformis</name>
    <dbReference type="NCBI Taxonomy" id="27350"/>
    <lineage>
        <taxon>Eukaryota</taxon>
        <taxon>Fungi</taxon>
        <taxon>Dikarya</taxon>
        <taxon>Basidiomycota</taxon>
        <taxon>Pucciniomycotina</taxon>
        <taxon>Pucciniomycetes</taxon>
        <taxon>Pucciniales</taxon>
        <taxon>Pucciniaceae</taxon>
        <taxon>Puccinia</taxon>
    </lineage>
</organism>
<dbReference type="AlphaFoldDB" id="A0A2S4W578"/>
<protein>
    <submittedName>
        <fullName evidence="1">Uncharacterized protein</fullName>
    </submittedName>
</protein>
<dbReference type="Proteomes" id="UP000238274">
    <property type="component" value="Unassembled WGS sequence"/>
</dbReference>
<dbReference type="VEuPathDB" id="FungiDB:PSTT_02081"/>
<sequence>MDNIDLGGEDGEPRNSALNIELLMPYFDSADASMYELRVGQLMRFLLRNFTKKAKDQKEATL</sequence>